<dbReference type="GO" id="GO:0008270">
    <property type="term" value="F:zinc ion binding"/>
    <property type="evidence" value="ECO:0007669"/>
    <property type="project" value="InterPro"/>
</dbReference>
<feature type="binding site" evidence="5">
    <location>
        <position position="289"/>
    </location>
    <ligand>
        <name>Zn(2+)</name>
        <dbReference type="ChEBI" id="CHEBI:29105"/>
        <label>2</label>
        <note>catalytic</note>
    </ligand>
</feature>
<dbReference type="EMBL" id="SDMP01000005">
    <property type="protein sequence ID" value="RYR59587.1"/>
    <property type="molecule type" value="Genomic_DNA"/>
</dbReference>
<name>A0A445D8T7_ARAHY</name>
<evidence type="ECO:0000256" key="4">
    <source>
        <dbReference type="ARBA" id="ARBA00022833"/>
    </source>
</evidence>
<comment type="cofactor">
    <cofactor evidence="5">
        <name>Zn(2+)</name>
        <dbReference type="ChEBI" id="CHEBI:29105"/>
    </cofactor>
    <text evidence="5">Binds 2 Zn(2+) ions per subunit.</text>
</comment>
<keyword evidence="3" id="KW-0378">Hydrolase</keyword>
<dbReference type="InterPro" id="IPR024079">
    <property type="entry name" value="MetalloPept_cat_dom_sf"/>
</dbReference>
<evidence type="ECO:0000256" key="2">
    <source>
        <dbReference type="ARBA" id="ARBA00022723"/>
    </source>
</evidence>
<evidence type="ECO:0000313" key="8">
    <source>
        <dbReference type="EMBL" id="RYR59587.1"/>
    </source>
</evidence>
<dbReference type="PRINTS" id="PR00138">
    <property type="entry name" value="MATRIXIN"/>
</dbReference>
<comment type="cofactor">
    <cofactor evidence="5">
        <name>Ca(2+)</name>
        <dbReference type="ChEBI" id="CHEBI:29108"/>
    </cofactor>
    <text evidence="5">Can bind about 5 Ca(2+) ions per subunit.</text>
</comment>
<evidence type="ECO:0000256" key="5">
    <source>
        <dbReference type="PIRSR" id="PIRSR621190-2"/>
    </source>
</evidence>
<dbReference type="GO" id="GO:0006508">
    <property type="term" value="P:proteolysis"/>
    <property type="evidence" value="ECO:0007669"/>
    <property type="project" value="UniProtKB-KW"/>
</dbReference>
<dbReference type="Pfam" id="PF00413">
    <property type="entry name" value="Peptidase_M10"/>
    <property type="match status" value="1"/>
</dbReference>
<keyword evidence="9" id="KW-1185">Reference proteome</keyword>
<feature type="binding site" description="in inhibited form" evidence="5">
    <location>
        <position position="136"/>
    </location>
    <ligand>
        <name>Zn(2+)</name>
        <dbReference type="ChEBI" id="CHEBI:29105"/>
        <label>2</label>
        <note>catalytic</note>
    </ligand>
</feature>
<keyword evidence="4 5" id="KW-0862">Zinc</keyword>
<evidence type="ECO:0000256" key="3">
    <source>
        <dbReference type="ARBA" id="ARBA00022801"/>
    </source>
</evidence>
<reference evidence="8 9" key="1">
    <citation type="submission" date="2019-01" db="EMBL/GenBank/DDBJ databases">
        <title>Sequencing of cultivated peanut Arachis hypogaea provides insights into genome evolution and oil improvement.</title>
        <authorList>
            <person name="Chen X."/>
        </authorList>
    </citation>
    <scope>NUCLEOTIDE SEQUENCE [LARGE SCALE GENOMIC DNA]</scope>
    <source>
        <strain evidence="9">cv. Fuhuasheng</strain>
        <tissue evidence="8">Leaves</tissue>
    </source>
</reference>
<feature type="domain" description="Peptidase metallopeptidase" evidence="7">
    <location>
        <begin position="157"/>
        <end position="334"/>
    </location>
</feature>
<evidence type="ECO:0000259" key="7">
    <source>
        <dbReference type="SMART" id="SM00235"/>
    </source>
</evidence>
<dbReference type="SMART" id="SM00235">
    <property type="entry name" value="ZnMc"/>
    <property type="match status" value="1"/>
</dbReference>
<evidence type="ECO:0000256" key="1">
    <source>
        <dbReference type="ARBA" id="ARBA00022670"/>
    </source>
</evidence>
<keyword evidence="5" id="KW-0106">Calcium</keyword>
<dbReference type="GO" id="GO:0031012">
    <property type="term" value="C:extracellular matrix"/>
    <property type="evidence" value="ECO:0007669"/>
    <property type="project" value="InterPro"/>
</dbReference>
<feature type="binding site" evidence="5">
    <location>
        <position position="295"/>
    </location>
    <ligand>
        <name>Zn(2+)</name>
        <dbReference type="ChEBI" id="CHEBI:29105"/>
        <label>2</label>
        <note>catalytic</note>
    </ligand>
</feature>
<sequence length="496" mass="55938">MCAHSSSDPHRPRSNGHQYENMSPHTLTLLPLLYCPRGQIYISVISTCSFKRVFKSPFTKSIIKKLIHEIIKETSKNSTHQTTNLPPPPPDAPLEKIEDRHFLKYYIQDSDNYTDLMDNNMVSAIRSNLPLLLLRCAVPDVNFTYTLSPNNVLCPKENNCFSNRTNLTYDFHPKNEVPENFTAVFRDSFKWWSEAISTVVNLTFTNTRYDDAEIKIVFKIFDNKTVGDEVVGGSFIELASNDGDIVVGYMVLNGTKYWALPNNTIKLNRSMLEDGVIDLGVVAMHQIGHLLGLLHSSHNESVMYPYILPQNQRKVQLSNDDKQQIKQVYSTYASGVGTSSWGFIITLSPGFACMYERDKNTWDSRWGGWWRSDEPGRAWLLKTRCREDDWRWLETAAVTTLDKNAALGRMLGKGPSGQQQNRKGEGGFVAVMIGECDVEKLRVGDNEQRHKGSGNERCHRGCSGKMVVVKLGFWIGKGEISKGVIGFASAAHCSCC</sequence>
<dbReference type="GO" id="GO:0030574">
    <property type="term" value="P:collagen catabolic process"/>
    <property type="evidence" value="ECO:0007669"/>
    <property type="project" value="TreeGrafter"/>
</dbReference>
<dbReference type="PANTHER" id="PTHR10201:SF259">
    <property type="entry name" value="MATRIXIN PROTEIN"/>
    <property type="match status" value="1"/>
</dbReference>
<feature type="binding site" evidence="5">
    <location>
        <position position="170"/>
    </location>
    <ligand>
        <name>Ca(2+)</name>
        <dbReference type="ChEBI" id="CHEBI:29108"/>
        <label>1</label>
    </ligand>
</feature>
<organism evidence="8 9">
    <name type="scientific">Arachis hypogaea</name>
    <name type="common">Peanut</name>
    <dbReference type="NCBI Taxonomy" id="3818"/>
    <lineage>
        <taxon>Eukaryota</taxon>
        <taxon>Viridiplantae</taxon>
        <taxon>Streptophyta</taxon>
        <taxon>Embryophyta</taxon>
        <taxon>Tracheophyta</taxon>
        <taxon>Spermatophyta</taxon>
        <taxon>Magnoliopsida</taxon>
        <taxon>eudicotyledons</taxon>
        <taxon>Gunneridae</taxon>
        <taxon>Pentapetalae</taxon>
        <taxon>rosids</taxon>
        <taxon>fabids</taxon>
        <taxon>Fabales</taxon>
        <taxon>Fabaceae</taxon>
        <taxon>Papilionoideae</taxon>
        <taxon>50 kb inversion clade</taxon>
        <taxon>dalbergioids sensu lato</taxon>
        <taxon>Dalbergieae</taxon>
        <taxon>Pterocarpus clade</taxon>
        <taxon>Arachis</taxon>
    </lineage>
</organism>
<dbReference type="SUPFAM" id="SSF55486">
    <property type="entry name" value="Metalloproteases ('zincins'), catalytic domain"/>
    <property type="match status" value="1"/>
</dbReference>
<dbReference type="InterPro" id="IPR006026">
    <property type="entry name" value="Peptidase_Metallo"/>
</dbReference>
<accession>A0A445D8T7</accession>
<evidence type="ECO:0000256" key="6">
    <source>
        <dbReference type="SAM" id="MobiDB-lite"/>
    </source>
</evidence>
<dbReference type="AlphaFoldDB" id="A0A445D8T7"/>
<comment type="caution">
    <text evidence="8">The sequence shown here is derived from an EMBL/GenBank/DDBJ whole genome shotgun (WGS) entry which is preliminary data.</text>
</comment>
<evidence type="ECO:0000313" key="9">
    <source>
        <dbReference type="Proteomes" id="UP000289738"/>
    </source>
</evidence>
<dbReference type="GO" id="GO:0030198">
    <property type="term" value="P:extracellular matrix organization"/>
    <property type="evidence" value="ECO:0007669"/>
    <property type="project" value="TreeGrafter"/>
</dbReference>
<dbReference type="Gene3D" id="3.40.390.10">
    <property type="entry name" value="Collagenase (Catalytic Domain)"/>
    <property type="match status" value="1"/>
</dbReference>
<dbReference type="InterPro" id="IPR001818">
    <property type="entry name" value="Pept_M10_metallopeptidase"/>
</dbReference>
<dbReference type="Proteomes" id="UP000289738">
    <property type="component" value="Chromosome A05"/>
</dbReference>
<proteinExistence type="predicted"/>
<dbReference type="PANTHER" id="PTHR10201">
    <property type="entry name" value="MATRIX METALLOPROTEINASE"/>
    <property type="match status" value="1"/>
</dbReference>
<dbReference type="InterPro" id="IPR021190">
    <property type="entry name" value="Pept_M10A"/>
</dbReference>
<dbReference type="STRING" id="3818.A0A445D8T7"/>
<protein>
    <recommendedName>
        <fullName evidence="7">Peptidase metallopeptidase domain-containing protein</fullName>
    </recommendedName>
</protein>
<gene>
    <name evidence="8" type="ORF">Ahy_A05g025488</name>
</gene>
<feature type="binding site" evidence="5">
    <location>
        <position position="285"/>
    </location>
    <ligand>
        <name>Zn(2+)</name>
        <dbReference type="ChEBI" id="CHEBI:29105"/>
        <label>2</label>
        <note>catalytic</note>
    </ligand>
</feature>
<feature type="region of interest" description="Disordered" evidence="6">
    <location>
        <begin position="1"/>
        <end position="21"/>
    </location>
</feature>
<keyword evidence="1" id="KW-0645">Protease</keyword>
<dbReference type="GO" id="GO:0004222">
    <property type="term" value="F:metalloendopeptidase activity"/>
    <property type="evidence" value="ECO:0007669"/>
    <property type="project" value="InterPro"/>
</dbReference>
<feature type="binding site" evidence="5">
    <location>
        <position position="303"/>
    </location>
    <ligand>
        <name>Zn(2+)</name>
        <dbReference type="ChEBI" id="CHEBI:29105"/>
        <label>2</label>
        <note>catalytic</note>
    </ligand>
</feature>
<keyword evidence="2 5" id="KW-0479">Metal-binding</keyword>